<dbReference type="InterPro" id="IPR014284">
    <property type="entry name" value="RNA_pol_sigma-70_dom"/>
</dbReference>
<dbReference type="InterPro" id="IPR013325">
    <property type="entry name" value="RNA_pol_sigma_r2"/>
</dbReference>
<feature type="domain" description="RNA polymerase sigma factor 70 region 4 type 2" evidence="6">
    <location>
        <begin position="191"/>
        <end position="243"/>
    </location>
</feature>
<evidence type="ECO:0000313" key="7">
    <source>
        <dbReference type="EMBL" id="CUN04059.1"/>
    </source>
</evidence>
<protein>
    <submittedName>
        <fullName evidence="7">Sigma-F factor</fullName>
    </submittedName>
</protein>
<dbReference type="InterPro" id="IPR007627">
    <property type="entry name" value="RNA_pol_sigma70_r2"/>
</dbReference>
<reference evidence="7 8" key="1">
    <citation type="submission" date="2015-09" db="EMBL/GenBank/DDBJ databases">
        <authorList>
            <consortium name="Pathogen Informatics"/>
        </authorList>
    </citation>
    <scope>NUCLEOTIDE SEQUENCE [LARGE SCALE GENOMIC DNA]</scope>
    <source>
        <strain evidence="7 8">2789STDY5608868</strain>
    </source>
</reference>
<evidence type="ECO:0000313" key="8">
    <source>
        <dbReference type="Proteomes" id="UP000095598"/>
    </source>
</evidence>
<sequence>MSKQQSKKQQKEEQVKFEKIMEMYHHGNQEMAKYLALQAMENYIKSLMKKQFSTYVTKYFDDLLQEGYMAVLEGLETYDVKRAKPTTFFRFYIVHNMTEYITRFVNESTAHYQKNNQLIRQVERKYEKNHKEATDADIAIELGMNIETIKATRKIDGKTLNHIESTDNDFFSNQMEEKSPEEIILESEKRKALADKINSLPEVERVVLKMHFCEQKSQREIARETGLKTDEIRKSKERGIKQLRMRLKNDYSVKERNQEDDISFLEEDMSDAAMEMLDLL</sequence>
<proteinExistence type="predicted"/>
<dbReference type="Gene3D" id="1.20.140.160">
    <property type="match status" value="1"/>
</dbReference>
<dbReference type="RefSeq" id="WP_044923441.1">
    <property type="nucleotide sequence ID" value="NZ_CYXT01000017.1"/>
</dbReference>
<gene>
    <name evidence="7" type="primary">fliA</name>
    <name evidence="7" type="ORF">ERS852425_02233</name>
</gene>
<dbReference type="PANTHER" id="PTHR30385">
    <property type="entry name" value="SIGMA FACTOR F FLAGELLAR"/>
    <property type="match status" value="1"/>
</dbReference>
<feature type="domain" description="RNA polymerase sigma-70 region 2" evidence="5">
    <location>
        <begin position="59"/>
        <end position="103"/>
    </location>
</feature>
<evidence type="ECO:0000256" key="2">
    <source>
        <dbReference type="ARBA" id="ARBA00023082"/>
    </source>
</evidence>
<evidence type="ECO:0000256" key="3">
    <source>
        <dbReference type="ARBA" id="ARBA00023125"/>
    </source>
</evidence>
<keyword evidence="4" id="KW-0804">Transcription</keyword>
<keyword evidence="2" id="KW-0731">Sigma factor</keyword>
<dbReference type="Proteomes" id="UP000095598">
    <property type="component" value="Unassembled WGS sequence"/>
</dbReference>
<dbReference type="AlphaFoldDB" id="A0A173TPC6"/>
<dbReference type="GO" id="GO:0006352">
    <property type="term" value="P:DNA-templated transcription initiation"/>
    <property type="evidence" value="ECO:0007669"/>
    <property type="project" value="InterPro"/>
</dbReference>
<name>A0A173TPC6_ANAHA</name>
<evidence type="ECO:0000256" key="1">
    <source>
        <dbReference type="ARBA" id="ARBA00023015"/>
    </source>
</evidence>
<dbReference type="Pfam" id="PF08281">
    <property type="entry name" value="Sigma70_r4_2"/>
    <property type="match status" value="1"/>
</dbReference>
<evidence type="ECO:0000259" key="5">
    <source>
        <dbReference type="Pfam" id="PF04542"/>
    </source>
</evidence>
<organism evidence="7 8">
    <name type="scientific">Anaerostipes hadrus</name>
    <dbReference type="NCBI Taxonomy" id="649756"/>
    <lineage>
        <taxon>Bacteria</taxon>
        <taxon>Bacillati</taxon>
        <taxon>Bacillota</taxon>
        <taxon>Clostridia</taxon>
        <taxon>Lachnospirales</taxon>
        <taxon>Lachnospiraceae</taxon>
        <taxon>Anaerostipes</taxon>
    </lineage>
</organism>
<dbReference type="SUPFAM" id="SSF88659">
    <property type="entry name" value="Sigma3 and sigma4 domains of RNA polymerase sigma factors"/>
    <property type="match status" value="1"/>
</dbReference>
<dbReference type="EMBL" id="CYXT01000017">
    <property type="protein sequence ID" value="CUN04059.1"/>
    <property type="molecule type" value="Genomic_DNA"/>
</dbReference>
<dbReference type="Pfam" id="PF04542">
    <property type="entry name" value="Sigma70_r2"/>
    <property type="match status" value="1"/>
</dbReference>
<dbReference type="SUPFAM" id="SSF88946">
    <property type="entry name" value="Sigma2 domain of RNA polymerase sigma factors"/>
    <property type="match status" value="1"/>
</dbReference>
<dbReference type="InterPro" id="IPR013324">
    <property type="entry name" value="RNA_pol_sigma_r3/r4-like"/>
</dbReference>
<evidence type="ECO:0000259" key="6">
    <source>
        <dbReference type="Pfam" id="PF08281"/>
    </source>
</evidence>
<dbReference type="NCBIfam" id="TIGR02937">
    <property type="entry name" value="sigma70-ECF"/>
    <property type="match status" value="1"/>
</dbReference>
<dbReference type="GO" id="GO:0016987">
    <property type="term" value="F:sigma factor activity"/>
    <property type="evidence" value="ECO:0007669"/>
    <property type="project" value="UniProtKB-KW"/>
</dbReference>
<dbReference type="GO" id="GO:0003677">
    <property type="term" value="F:DNA binding"/>
    <property type="evidence" value="ECO:0007669"/>
    <property type="project" value="UniProtKB-KW"/>
</dbReference>
<dbReference type="InterPro" id="IPR000943">
    <property type="entry name" value="RNA_pol_sigma70"/>
</dbReference>
<dbReference type="InterPro" id="IPR013249">
    <property type="entry name" value="RNA_pol_sigma70_r4_t2"/>
</dbReference>
<accession>A0A173TPC6</accession>
<dbReference type="PRINTS" id="PR00046">
    <property type="entry name" value="SIGMA70FCT"/>
</dbReference>
<keyword evidence="3" id="KW-0238">DNA-binding</keyword>
<evidence type="ECO:0000256" key="4">
    <source>
        <dbReference type="ARBA" id="ARBA00023163"/>
    </source>
</evidence>
<keyword evidence="1" id="KW-0805">Transcription regulation</keyword>
<dbReference type="Gene3D" id="1.20.120.1810">
    <property type="match status" value="1"/>
</dbReference>